<protein>
    <recommendedName>
        <fullName evidence="1">Ig-like domain-containing protein</fullName>
    </recommendedName>
</protein>
<keyword evidence="3" id="KW-1185">Reference proteome</keyword>
<organism evidence="2 3">
    <name type="scientific">Echeneis naucrates</name>
    <name type="common">Live sharksucker</name>
    <dbReference type="NCBI Taxonomy" id="173247"/>
    <lineage>
        <taxon>Eukaryota</taxon>
        <taxon>Metazoa</taxon>
        <taxon>Chordata</taxon>
        <taxon>Craniata</taxon>
        <taxon>Vertebrata</taxon>
        <taxon>Euteleostomi</taxon>
        <taxon>Actinopterygii</taxon>
        <taxon>Neopterygii</taxon>
        <taxon>Teleostei</taxon>
        <taxon>Neoteleostei</taxon>
        <taxon>Acanthomorphata</taxon>
        <taxon>Carangaria</taxon>
        <taxon>Carangiformes</taxon>
        <taxon>Echeneidae</taxon>
        <taxon>Echeneis</taxon>
    </lineage>
</organism>
<reference evidence="2" key="2">
    <citation type="submission" date="2025-08" db="UniProtKB">
        <authorList>
            <consortium name="Ensembl"/>
        </authorList>
    </citation>
    <scope>IDENTIFICATION</scope>
</reference>
<dbReference type="GO" id="GO:0002768">
    <property type="term" value="P:immune response-regulating cell surface receptor signaling pathway"/>
    <property type="evidence" value="ECO:0007669"/>
    <property type="project" value="InterPro"/>
</dbReference>
<dbReference type="InterPro" id="IPR036179">
    <property type="entry name" value="Ig-like_dom_sf"/>
</dbReference>
<accession>A0A665WBV6</accession>
<dbReference type="PANTHER" id="PTHR37996">
    <property type="entry name" value="B- AND T-LYMPHOCYTE ATTENUATOR"/>
    <property type="match status" value="1"/>
</dbReference>
<reference evidence="2" key="3">
    <citation type="submission" date="2025-09" db="UniProtKB">
        <authorList>
            <consortium name="Ensembl"/>
        </authorList>
    </citation>
    <scope>IDENTIFICATION</scope>
</reference>
<dbReference type="InterPro" id="IPR013783">
    <property type="entry name" value="Ig-like_fold"/>
</dbReference>
<name>A0A665WBV6_ECHNA</name>
<dbReference type="Ensembl" id="ENSENLT00000042462.1">
    <property type="protein sequence ID" value="ENSENLP00000041413.1"/>
    <property type="gene ID" value="ENSENLG00000017730.1"/>
</dbReference>
<dbReference type="SMART" id="SM00409">
    <property type="entry name" value="IG"/>
    <property type="match status" value="1"/>
</dbReference>
<reference evidence="2" key="1">
    <citation type="submission" date="2021-04" db="EMBL/GenBank/DDBJ databases">
        <authorList>
            <consortium name="Wellcome Sanger Institute Data Sharing"/>
        </authorList>
    </citation>
    <scope>NUCLEOTIDE SEQUENCE [LARGE SCALE GENOMIC DNA]</scope>
</reference>
<dbReference type="AlphaFoldDB" id="A0A665WBV6"/>
<dbReference type="PROSITE" id="PS50835">
    <property type="entry name" value="IG_LIKE"/>
    <property type="match status" value="1"/>
</dbReference>
<dbReference type="InterPro" id="IPR003599">
    <property type="entry name" value="Ig_sub"/>
</dbReference>
<dbReference type="GO" id="GO:0038023">
    <property type="term" value="F:signaling receptor activity"/>
    <property type="evidence" value="ECO:0007669"/>
    <property type="project" value="InterPro"/>
</dbReference>
<evidence type="ECO:0000313" key="2">
    <source>
        <dbReference type="Ensembl" id="ENSENLP00000041413.1"/>
    </source>
</evidence>
<evidence type="ECO:0000313" key="3">
    <source>
        <dbReference type="Proteomes" id="UP000472264"/>
    </source>
</evidence>
<dbReference type="PANTHER" id="PTHR37996:SF1">
    <property type="entry name" value="B- AND T-LYMPHOCYTE ATTENUATOR"/>
    <property type="match status" value="1"/>
</dbReference>
<dbReference type="GO" id="GO:0005886">
    <property type="term" value="C:plasma membrane"/>
    <property type="evidence" value="ECO:0007669"/>
    <property type="project" value="InterPro"/>
</dbReference>
<evidence type="ECO:0000259" key="1">
    <source>
        <dbReference type="PROSITE" id="PS50835"/>
    </source>
</evidence>
<sequence>MTIVTCCNQLSTVSNRYEVFLSQRIASCLRVLSVCCLCPPAAQDSECETVIQVRRNTLYQPSCGQKLIIKCPVFYCNKSPTISWIKLENNTHPVPVPVSGSSHITAEWEQINSTAGISKLIFNKILRSDSGLYCCGSEGSQSHVINVTVKGETLSGPTLSIWLWLWCSSSSVLDPTIQSLICSSGSTVHASLCHEVSLPCSAVQENPGRRHQVQAAHLPITPPRPVTSTKTSQLRFEQLTFLILEFTSIISTMEVTAWQLKLHFSVASESISLRLSCCCGSYFHVNVAF</sequence>
<dbReference type="SUPFAM" id="SSF48726">
    <property type="entry name" value="Immunoglobulin"/>
    <property type="match status" value="1"/>
</dbReference>
<proteinExistence type="predicted"/>
<dbReference type="Proteomes" id="UP000472264">
    <property type="component" value="Chromosome 2"/>
</dbReference>
<feature type="domain" description="Ig-like" evidence="1">
    <location>
        <begin position="40"/>
        <end position="148"/>
    </location>
</feature>
<dbReference type="InterPro" id="IPR039257">
    <property type="entry name" value="BTLA"/>
</dbReference>
<dbReference type="InterPro" id="IPR007110">
    <property type="entry name" value="Ig-like_dom"/>
</dbReference>
<dbReference type="Gene3D" id="2.60.40.10">
    <property type="entry name" value="Immunoglobulins"/>
    <property type="match status" value="1"/>
</dbReference>
<dbReference type="InParanoid" id="A0A665WBV6"/>